<feature type="domain" description="RING-type" evidence="17">
    <location>
        <begin position="151"/>
        <end position="193"/>
    </location>
</feature>
<dbReference type="GO" id="GO:0016020">
    <property type="term" value="C:membrane"/>
    <property type="evidence" value="ECO:0007669"/>
    <property type="project" value="UniProtKB-SubCell"/>
</dbReference>
<dbReference type="GO" id="GO:0008270">
    <property type="term" value="F:zinc ion binding"/>
    <property type="evidence" value="ECO:0007669"/>
    <property type="project" value="UniProtKB-KW"/>
</dbReference>
<keyword evidence="12 16" id="KW-0472">Membrane</keyword>
<comment type="catalytic activity">
    <reaction evidence="1">
        <text>S-ubiquitinyl-[E2 ubiquitin-conjugating enzyme]-L-cysteine + [acceptor protein]-L-lysine = [E2 ubiquitin-conjugating enzyme]-L-cysteine + N(6)-ubiquitinyl-[acceptor protein]-L-lysine.</text>
        <dbReference type="EC" id="2.3.2.27"/>
    </reaction>
</comment>
<dbReference type="FunFam" id="3.30.40.10:FF:000187">
    <property type="entry name" value="E3 ubiquitin-protein ligase ATL6"/>
    <property type="match status" value="1"/>
</dbReference>
<evidence type="ECO:0000256" key="16">
    <source>
        <dbReference type="SAM" id="Phobius"/>
    </source>
</evidence>
<dbReference type="EMBL" id="BT144892">
    <property type="protein sequence ID" value="AFK44686.1"/>
    <property type="molecule type" value="mRNA"/>
</dbReference>
<feature type="compositionally biased region" description="Basic and acidic residues" evidence="15">
    <location>
        <begin position="105"/>
        <end position="114"/>
    </location>
</feature>
<dbReference type="AlphaFoldDB" id="I3SWP4"/>
<comment type="pathway">
    <text evidence="3">Protein modification; protein ubiquitination.</text>
</comment>
<keyword evidence="9" id="KW-0833">Ubl conjugation pathway</keyword>
<evidence type="ECO:0000256" key="3">
    <source>
        <dbReference type="ARBA" id="ARBA00004906"/>
    </source>
</evidence>
<keyword evidence="8 14" id="KW-0863">Zinc-finger</keyword>
<reference evidence="18" key="1">
    <citation type="submission" date="2012-05" db="EMBL/GenBank/DDBJ databases">
        <authorList>
            <person name="Krishnakumar V."/>
            <person name="Cheung F."/>
            <person name="Xiao Y."/>
            <person name="Chan A."/>
            <person name="Moskal W.A."/>
            <person name="Town C.D."/>
        </authorList>
    </citation>
    <scope>NUCLEOTIDE SEQUENCE</scope>
</reference>
<evidence type="ECO:0000256" key="12">
    <source>
        <dbReference type="ARBA" id="ARBA00023136"/>
    </source>
</evidence>
<dbReference type="PANTHER" id="PTHR46913">
    <property type="entry name" value="RING-H2 FINGER PROTEIN ATL16"/>
    <property type="match status" value="1"/>
</dbReference>
<dbReference type="Gene3D" id="3.30.40.10">
    <property type="entry name" value="Zinc/RING finger domain, C3HC4 (zinc finger)"/>
    <property type="match status" value="1"/>
</dbReference>
<evidence type="ECO:0000256" key="4">
    <source>
        <dbReference type="ARBA" id="ARBA00012483"/>
    </source>
</evidence>
<keyword evidence="7" id="KW-0479">Metal-binding</keyword>
<evidence type="ECO:0000256" key="13">
    <source>
        <dbReference type="ARBA" id="ARBA00024209"/>
    </source>
</evidence>
<dbReference type="InterPro" id="IPR001841">
    <property type="entry name" value="Znf_RING"/>
</dbReference>
<proteinExistence type="evidence at transcript level"/>
<dbReference type="GO" id="GO:0061630">
    <property type="term" value="F:ubiquitin protein ligase activity"/>
    <property type="evidence" value="ECO:0007669"/>
    <property type="project" value="UniProtKB-EC"/>
</dbReference>
<dbReference type="EC" id="2.3.2.27" evidence="4"/>
<evidence type="ECO:0000256" key="11">
    <source>
        <dbReference type="ARBA" id="ARBA00022989"/>
    </source>
</evidence>
<keyword evidence="6 16" id="KW-0812">Transmembrane</keyword>
<evidence type="ECO:0000256" key="9">
    <source>
        <dbReference type="ARBA" id="ARBA00022786"/>
    </source>
</evidence>
<feature type="transmembrane region" description="Helical" evidence="16">
    <location>
        <begin position="62"/>
        <end position="85"/>
    </location>
</feature>
<protein>
    <recommendedName>
        <fullName evidence="4">RING-type E3 ubiquitin transferase</fullName>
        <ecNumber evidence="4">2.3.2.27</ecNumber>
    </recommendedName>
</protein>
<evidence type="ECO:0000256" key="15">
    <source>
        <dbReference type="SAM" id="MobiDB-lite"/>
    </source>
</evidence>
<evidence type="ECO:0000256" key="7">
    <source>
        <dbReference type="ARBA" id="ARBA00022723"/>
    </source>
</evidence>
<evidence type="ECO:0000256" key="6">
    <source>
        <dbReference type="ARBA" id="ARBA00022692"/>
    </source>
</evidence>
<sequence>MGSITNTNPLLAPPNPPFKDYSQGVCSLYCPQWCYIIYPPPPPSITLGDDDPDGGDSSAFEFSPLVVAVIGILASTFILVTYYSIISRFCRRRRGNPTDAFSQTDHGHGGDADAGHLPSSSSGLDESLIKSITVFKYSKGNNGLVVEGSDCSVCLSEFQENESLRLLPKCNHAFHLPCIDPWLKSHSSCPLCRSNIAPVITSMEAPASVTINASEHQLRNNDVVVIIQSSELIRTQQQEVVVDFGGDVVPKVSVEDGHGGVNVEHCCNSQRRRVSVADILSEGDDDIELQKVGSDIIGSSRG</sequence>
<organism evidence="18">
    <name type="scientific">Lotus japonicus</name>
    <name type="common">Lotus corniculatus var. japonicus</name>
    <dbReference type="NCBI Taxonomy" id="34305"/>
    <lineage>
        <taxon>Eukaryota</taxon>
        <taxon>Viridiplantae</taxon>
        <taxon>Streptophyta</taxon>
        <taxon>Embryophyta</taxon>
        <taxon>Tracheophyta</taxon>
        <taxon>Spermatophyta</taxon>
        <taxon>Magnoliopsida</taxon>
        <taxon>eudicotyledons</taxon>
        <taxon>Gunneridae</taxon>
        <taxon>Pentapetalae</taxon>
        <taxon>rosids</taxon>
        <taxon>fabids</taxon>
        <taxon>Fabales</taxon>
        <taxon>Fabaceae</taxon>
        <taxon>Papilionoideae</taxon>
        <taxon>50 kb inversion clade</taxon>
        <taxon>NPAAA clade</taxon>
        <taxon>Hologalegina</taxon>
        <taxon>robinioid clade</taxon>
        <taxon>Loteae</taxon>
        <taxon>Lotus</taxon>
    </lineage>
</organism>
<dbReference type="SMART" id="SM00184">
    <property type="entry name" value="RING"/>
    <property type="match status" value="1"/>
</dbReference>
<name>I3SWP4_LOTJA</name>
<dbReference type="InterPro" id="IPR013083">
    <property type="entry name" value="Znf_RING/FYVE/PHD"/>
</dbReference>
<dbReference type="GO" id="GO:0016567">
    <property type="term" value="P:protein ubiquitination"/>
    <property type="evidence" value="ECO:0007669"/>
    <property type="project" value="UniProtKB-UniPathway"/>
</dbReference>
<evidence type="ECO:0000256" key="8">
    <source>
        <dbReference type="ARBA" id="ARBA00022771"/>
    </source>
</evidence>
<dbReference type="UniPathway" id="UPA00143"/>
<accession>I3SWP4</accession>
<feature type="region of interest" description="Disordered" evidence="15">
    <location>
        <begin position="100"/>
        <end position="122"/>
    </location>
</feature>
<dbReference type="PROSITE" id="PS50089">
    <property type="entry name" value="ZF_RING_2"/>
    <property type="match status" value="1"/>
</dbReference>
<evidence type="ECO:0000256" key="5">
    <source>
        <dbReference type="ARBA" id="ARBA00022679"/>
    </source>
</evidence>
<evidence type="ECO:0000256" key="10">
    <source>
        <dbReference type="ARBA" id="ARBA00022833"/>
    </source>
</evidence>
<evidence type="ECO:0000256" key="14">
    <source>
        <dbReference type="PROSITE-ProRule" id="PRU00175"/>
    </source>
</evidence>
<dbReference type="SUPFAM" id="SSF57850">
    <property type="entry name" value="RING/U-box"/>
    <property type="match status" value="1"/>
</dbReference>
<evidence type="ECO:0000313" key="18">
    <source>
        <dbReference type="EMBL" id="AFK44686.1"/>
    </source>
</evidence>
<comment type="subcellular location">
    <subcellularLocation>
        <location evidence="2">Membrane</location>
        <topology evidence="2">Single-pass membrane protein</topology>
    </subcellularLocation>
</comment>
<dbReference type="InterPro" id="IPR044600">
    <property type="entry name" value="ATL1/ATL16-like"/>
</dbReference>
<dbReference type="Pfam" id="PF13639">
    <property type="entry name" value="zf-RING_2"/>
    <property type="match status" value="1"/>
</dbReference>
<keyword evidence="5" id="KW-0808">Transferase</keyword>
<evidence type="ECO:0000259" key="17">
    <source>
        <dbReference type="PROSITE" id="PS50089"/>
    </source>
</evidence>
<evidence type="ECO:0000256" key="2">
    <source>
        <dbReference type="ARBA" id="ARBA00004167"/>
    </source>
</evidence>
<dbReference type="PANTHER" id="PTHR46913:SF22">
    <property type="entry name" value="RING-TYPE E3 UBIQUITIN TRANSFERASE"/>
    <property type="match status" value="1"/>
</dbReference>
<comment type="similarity">
    <text evidence="13">Belongs to the RING-type zinc finger family. ATL subfamily.</text>
</comment>
<keyword evidence="11 16" id="KW-1133">Transmembrane helix</keyword>
<evidence type="ECO:0000256" key="1">
    <source>
        <dbReference type="ARBA" id="ARBA00000900"/>
    </source>
</evidence>
<keyword evidence="10" id="KW-0862">Zinc</keyword>
<dbReference type="CDD" id="cd16461">
    <property type="entry name" value="RING-H2_EL5-like"/>
    <property type="match status" value="1"/>
</dbReference>